<sequence>MCAAIWIGFSVTKIRYKELSDRPRHTQKKKRPPSLKVPLLKDGLVIHIPRNTDHRCNGGMEIVRSVDLGLHRSDATFACFHSQFVGLFIAIFLDREAFRAAHALFWAPLGNPVKIGWL</sequence>
<dbReference type="EMBL" id="SJPJ01000002">
    <property type="protein sequence ID" value="TWT76248.1"/>
    <property type="molecule type" value="Genomic_DNA"/>
</dbReference>
<organism evidence="1 2">
    <name type="scientific">Novipirellula herctigrandis</name>
    <dbReference type="NCBI Taxonomy" id="2527986"/>
    <lineage>
        <taxon>Bacteria</taxon>
        <taxon>Pseudomonadati</taxon>
        <taxon>Planctomycetota</taxon>
        <taxon>Planctomycetia</taxon>
        <taxon>Pirellulales</taxon>
        <taxon>Pirellulaceae</taxon>
        <taxon>Novipirellula</taxon>
    </lineage>
</organism>
<reference evidence="1 2" key="1">
    <citation type="submission" date="2019-02" db="EMBL/GenBank/DDBJ databases">
        <title>Deep-cultivation of Planctomycetes and their phenomic and genomic characterization uncovers novel biology.</title>
        <authorList>
            <person name="Wiegand S."/>
            <person name="Jogler M."/>
            <person name="Boedeker C."/>
            <person name="Pinto D."/>
            <person name="Vollmers J."/>
            <person name="Rivas-Marin E."/>
            <person name="Kohn T."/>
            <person name="Peeters S.H."/>
            <person name="Heuer A."/>
            <person name="Rast P."/>
            <person name="Oberbeckmann S."/>
            <person name="Bunk B."/>
            <person name="Jeske O."/>
            <person name="Meyerdierks A."/>
            <person name="Storesund J.E."/>
            <person name="Kallscheuer N."/>
            <person name="Luecker S."/>
            <person name="Lage O.M."/>
            <person name="Pohl T."/>
            <person name="Merkel B.J."/>
            <person name="Hornburger P."/>
            <person name="Mueller R.-W."/>
            <person name="Bruemmer F."/>
            <person name="Labrenz M."/>
            <person name="Spormann A.M."/>
            <person name="Op Den Camp H."/>
            <person name="Overmann J."/>
            <person name="Amann R."/>
            <person name="Jetten M.S.M."/>
            <person name="Mascher T."/>
            <person name="Medema M.H."/>
            <person name="Devos D.P."/>
            <person name="Kaster A.-K."/>
            <person name="Ovreas L."/>
            <person name="Rohde M."/>
            <person name="Galperin M.Y."/>
            <person name="Jogler C."/>
        </authorList>
    </citation>
    <scope>NUCLEOTIDE SEQUENCE [LARGE SCALE GENOMIC DNA]</scope>
    <source>
        <strain evidence="1 2">CA13</strain>
    </source>
</reference>
<keyword evidence="2" id="KW-1185">Reference proteome</keyword>
<comment type="caution">
    <text evidence="1">The sequence shown here is derived from an EMBL/GenBank/DDBJ whole genome shotgun (WGS) entry which is preliminary data.</text>
</comment>
<proteinExistence type="predicted"/>
<dbReference type="Proteomes" id="UP000315010">
    <property type="component" value="Unassembled WGS sequence"/>
</dbReference>
<name>A0A5C5YN73_9BACT</name>
<protein>
    <submittedName>
        <fullName evidence="1">Uncharacterized protein</fullName>
    </submittedName>
</protein>
<evidence type="ECO:0000313" key="1">
    <source>
        <dbReference type="EMBL" id="TWT76248.1"/>
    </source>
</evidence>
<dbReference type="AlphaFoldDB" id="A0A5C5YN73"/>
<gene>
    <name evidence="1" type="ORF">CA13_67400</name>
</gene>
<evidence type="ECO:0000313" key="2">
    <source>
        <dbReference type="Proteomes" id="UP000315010"/>
    </source>
</evidence>
<accession>A0A5C5YN73</accession>